<organism evidence="1 2">
    <name type="scientific">Dactylosporangium cerinum</name>
    <dbReference type="NCBI Taxonomy" id="1434730"/>
    <lineage>
        <taxon>Bacteria</taxon>
        <taxon>Bacillati</taxon>
        <taxon>Actinomycetota</taxon>
        <taxon>Actinomycetes</taxon>
        <taxon>Micromonosporales</taxon>
        <taxon>Micromonosporaceae</taxon>
        <taxon>Dactylosporangium</taxon>
    </lineage>
</organism>
<accession>A0ABV9WFU9</accession>
<evidence type="ECO:0000313" key="1">
    <source>
        <dbReference type="EMBL" id="MFC5006428.1"/>
    </source>
</evidence>
<name>A0ABV9WFU9_9ACTN</name>
<dbReference type="Gene3D" id="3.40.50.150">
    <property type="entry name" value="Vaccinia Virus protein VP39"/>
    <property type="match status" value="1"/>
</dbReference>
<sequence>MMPFHSAAATPSASRVEAVAVPSTVDATVAHPARRYDYWLGGKDNFAADRASADRIAAAHPNVRTGVRENRAFLGRAVRHLAADRGIRQFLDVGTGLPAVNNVHEVAQSVAPQCRIVYVDNDPMVIAHARALLTSTSQGRTAYLDADLRDPADILARPDLLAALDLREPVALLLVAVLHFLTDADQPHQVVEQLLSALAPGSYLVLSHATTDFMTTEQRAGLADLSKGDSVPFHARTRDQIGAFAAGLDMVDPGLVSVASWRAEGLPPPRPTDAEVGCYGLVAGKPATDAAGTTSRRRS</sequence>
<dbReference type="RefSeq" id="WP_380127056.1">
    <property type="nucleotide sequence ID" value="NZ_JBHSIU010000104.1"/>
</dbReference>
<protein>
    <submittedName>
        <fullName evidence="1">SAM-dependent methyltransferase</fullName>
        <ecNumber evidence="1">2.1.1.-</ecNumber>
    </submittedName>
</protein>
<dbReference type="InterPro" id="IPR029063">
    <property type="entry name" value="SAM-dependent_MTases_sf"/>
</dbReference>
<dbReference type="PIRSF" id="PIRSF017393">
    <property type="entry name" value="MTase_SAV2177"/>
    <property type="match status" value="1"/>
</dbReference>
<dbReference type="EC" id="2.1.1.-" evidence="1"/>
<proteinExistence type="predicted"/>
<dbReference type="Proteomes" id="UP001595912">
    <property type="component" value="Unassembled WGS sequence"/>
</dbReference>
<evidence type="ECO:0000313" key="2">
    <source>
        <dbReference type="Proteomes" id="UP001595912"/>
    </source>
</evidence>
<dbReference type="Pfam" id="PF04672">
    <property type="entry name" value="Methyltransf_19"/>
    <property type="match status" value="1"/>
</dbReference>
<keyword evidence="1" id="KW-0808">Transferase</keyword>
<dbReference type="InterPro" id="IPR006764">
    <property type="entry name" value="SAM_dep_MeTrfase_SAV2177_type"/>
</dbReference>
<reference evidence="2" key="1">
    <citation type="journal article" date="2019" name="Int. J. Syst. Evol. Microbiol.">
        <title>The Global Catalogue of Microorganisms (GCM) 10K type strain sequencing project: providing services to taxonomists for standard genome sequencing and annotation.</title>
        <authorList>
            <consortium name="The Broad Institute Genomics Platform"/>
            <consortium name="The Broad Institute Genome Sequencing Center for Infectious Disease"/>
            <person name="Wu L."/>
            <person name="Ma J."/>
        </authorList>
    </citation>
    <scope>NUCLEOTIDE SEQUENCE [LARGE SCALE GENOMIC DNA]</scope>
    <source>
        <strain evidence="2">CGMCC 4.7152</strain>
    </source>
</reference>
<keyword evidence="1" id="KW-0489">Methyltransferase</keyword>
<comment type="caution">
    <text evidence="1">The sequence shown here is derived from an EMBL/GenBank/DDBJ whole genome shotgun (WGS) entry which is preliminary data.</text>
</comment>
<gene>
    <name evidence="1" type="ORF">ACFPIJ_52495</name>
</gene>
<keyword evidence="2" id="KW-1185">Reference proteome</keyword>
<dbReference type="GO" id="GO:0032259">
    <property type="term" value="P:methylation"/>
    <property type="evidence" value="ECO:0007669"/>
    <property type="project" value="UniProtKB-KW"/>
</dbReference>
<dbReference type="GO" id="GO:0008168">
    <property type="term" value="F:methyltransferase activity"/>
    <property type="evidence" value="ECO:0007669"/>
    <property type="project" value="UniProtKB-KW"/>
</dbReference>
<dbReference type="SUPFAM" id="SSF53335">
    <property type="entry name" value="S-adenosyl-L-methionine-dependent methyltransferases"/>
    <property type="match status" value="1"/>
</dbReference>
<dbReference type="EMBL" id="JBHSIU010000104">
    <property type="protein sequence ID" value="MFC5006428.1"/>
    <property type="molecule type" value="Genomic_DNA"/>
</dbReference>